<accession>A0ABT8GA83</accession>
<evidence type="ECO:0000313" key="2">
    <source>
        <dbReference type="Proteomes" id="UP001172728"/>
    </source>
</evidence>
<dbReference type="EMBL" id="JAUHPW010000006">
    <property type="protein sequence ID" value="MDN4476043.1"/>
    <property type="molecule type" value="Genomic_DNA"/>
</dbReference>
<protein>
    <submittedName>
        <fullName evidence="1">Type IV toxin-antitoxin system AbiEi family antitoxin</fullName>
    </submittedName>
</protein>
<reference evidence="1" key="1">
    <citation type="submission" date="2023-06" db="EMBL/GenBank/DDBJ databases">
        <title>Sysu t00192.</title>
        <authorList>
            <person name="Gao L."/>
            <person name="Fang B.-Z."/>
            <person name="Li W.-J."/>
        </authorList>
    </citation>
    <scope>NUCLEOTIDE SEQUENCE</scope>
    <source>
        <strain evidence="1">SYSU T00192</strain>
    </source>
</reference>
<keyword evidence="2" id="KW-1185">Reference proteome</keyword>
<name>A0ABT8GA83_9MICO</name>
<dbReference type="RefSeq" id="WP_301133784.1">
    <property type="nucleotide sequence ID" value="NZ_JAUHPW010000006.1"/>
</dbReference>
<comment type="caution">
    <text evidence="1">The sequence shown here is derived from an EMBL/GenBank/DDBJ whole genome shotgun (WGS) entry which is preliminary data.</text>
</comment>
<proteinExistence type="predicted"/>
<organism evidence="1 2">
    <name type="scientific">Demequina litoralis</name>
    <dbReference type="NCBI Taxonomy" id="3051660"/>
    <lineage>
        <taxon>Bacteria</taxon>
        <taxon>Bacillati</taxon>
        <taxon>Actinomycetota</taxon>
        <taxon>Actinomycetes</taxon>
        <taxon>Micrococcales</taxon>
        <taxon>Demequinaceae</taxon>
        <taxon>Demequina</taxon>
    </lineage>
</organism>
<evidence type="ECO:0000313" key="1">
    <source>
        <dbReference type="EMBL" id="MDN4476043.1"/>
    </source>
</evidence>
<dbReference type="Proteomes" id="UP001172728">
    <property type="component" value="Unassembled WGS sequence"/>
</dbReference>
<gene>
    <name evidence="1" type="ORF">QQX09_09275</name>
</gene>
<sequence>MRDDEGWAELCGVEVFSVPPAYPLFATADLRGLLGDPDRRLRALRADGRIVTIARGVHVVVPDGADRSWLPGAEEVGWRVAAARFGLDVPYVSGLTAASLHGATARSSALVHVTVPRQVRARRLDALGTLLEFHTRDERVLGNPLWHLRRRDERTYGLDVIGMVGELGIFRVASPVQTVLDLLHSPWRSGSPDRAREAVGRLLRGIADAEIDPVARGQRRHSAAERIRFQRLGRWVRDPDLRA</sequence>